<keyword evidence="1" id="KW-0812">Transmembrane</keyword>
<gene>
    <name evidence="2" type="ORF">AUEXF2481DRAFT_33925</name>
</gene>
<evidence type="ECO:0000256" key="1">
    <source>
        <dbReference type="SAM" id="Phobius"/>
    </source>
</evidence>
<dbReference type="GeneID" id="25364962"/>
<dbReference type="GO" id="GO:0016757">
    <property type="term" value="F:glycosyltransferase activity"/>
    <property type="evidence" value="ECO:0007669"/>
    <property type="project" value="InterPro"/>
</dbReference>
<dbReference type="EMBL" id="KL584790">
    <property type="protein sequence ID" value="KEQ90491.1"/>
    <property type="molecule type" value="Genomic_DNA"/>
</dbReference>
<feature type="transmembrane region" description="Helical" evidence="1">
    <location>
        <begin position="6"/>
        <end position="26"/>
    </location>
</feature>
<dbReference type="InterPro" id="IPR029675">
    <property type="entry name" value="PGAP4"/>
</dbReference>
<organism evidence="2 3">
    <name type="scientific">Aureobasidium subglaciale (strain EXF-2481)</name>
    <name type="common">Aureobasidium pullulans var. subglaciale</name>
    <dbReference type="NCBI Taxonomy" id="1043005"/>
    <lineage>
        <taxon>Eukaryota</taxon>
        <taxon>Fungi</taxon>
        <taxon>Dikarya</taxon>
        <taxon>Ascomycota</taxon>
        <taxon>Pezizomycotina</taxon>
        <taxon>Dothideomycetes</taxon>
        <taxon>Dothideomycetidae</taxon>
        <taxon>Dothideales</taxon>
        <taxon>Saccotheciaceae</taxon>
        <taxon>Aureobasidium</taxon>
    </lineage>
</organism>
<accession>A0A074YUI2</accession>
<dbReference type="HOGENOM" id="CLU_072874_0_0_1"/>
<dbReference type="RefSeq" id="XP_013338953.1">
    <property type="nucleotide sequence ID" value="XM_013483499.1"/>
</dbReference>
<dbReference type="AlphaFoldDB" id="A0A074YUI2"/>
<keyword evidence="1" id="KW-0472">Membrane</keyword>
<evidence type="ECO:0000313" key="3">
    <source>
        <dbReference type="Proteomes" id="UP000030641"/>
    </source>
</evidence>
<dbReference type="OrthoDB" id="2016523at2759"/>
<dbReference type="PANTHER" id="PTHR31410:SF1">
    <property type="entry name" value="POST-GPI ATTACHMENT TO PROTEINS FACTOR 4"/>
    <property type="match status" value="1"/>
</dbReference>
<reference evidence="2 3" key="1">
    <citation type="journal article" date="2014" name="BMC Genomics">
        <title>Genome sequencing of four Aureobasidium pullulans varieties: biotechnological potential, stress tolerance, and description of new species.</title>
        <authorList>
            <person name="Gostin Ar C."/>
            <person name="Ohm R.A."/>
            <person name="Kogej T."/>
            <person name="Sonjak S."/>
            <person name="Turk M."/>
            <person name="Zajc J."/>
            <person name="Zalar P."/>
            <person name="Grube M."/>
            <person name="Sun H."/>
            <person name="Han J."/>
            <person name="Sharma A."/>
            <person name="Chiniquy J."/>
            <person name="Ngan C.Y."/>
            <person name="Lipzen A."/>
            <person name="Barry K."/>
            <person name="Grigoriev I.V."/>
            <person name="Gunde-Cimerman N."/>
        </authorList>
    </citation>
    <scope>NUCLEOTIDE SEQUENCE [LARGE SCALE GENOMIC DNA]</scope>
    <source>
        <strain evidence="2 3">EXF-2481</strain>
    </source>
</reference>
<keyword evidence="3" id="KW-1185">Reference proteome</keyword>
<dbReference type="InParanoid" id="A0A074YUI2"/>
<protein>
    <submittedName>
        <fullName evidence="2">Uncharacterized protein</fullName>
    </submittedName>
</protein>
<dbReference type="OMA" id="REIGGNN"/>
<dbReference type="Proteomes" id="UP000030641">
    <property type="component" value="Unassembled WGS sequence"/>
</dbReference>
<sequence length="226" mass="25827">MLTTKFAAVLVFVTASFLWTTTFWYCKTHFYRDPGSAFYDEGRAFTRFYSSVRENQANVFLEVPAGLTKASKSASLCASFQSLAILSALEGLSLQERADIYVSAFIAYTIPEEHPSWHNKTLHGLLDDFHSYNSSSTQLETIQVYEKTHNYERKGVSDYIYGLEHCLNETQAPWIAMFEDDIIFADGWLAYTLSTLADFEAKIKSKTSGPHELLFLRLFNQERTIN</sequence>
<name>A0A074YUI2_AURSE</name>
<dbReference type="GO" id="GO:0000139">
    <property type="term" value="C:Golgi membrane"/>
    <property type="evidence" value="ECO:0007669"/>
    <property type="project" value="InterPro"/>
</dbReference>
<dbReference type="PANTHER" id="PTHR31410">
    <property type="entry name" value="TRANSMEMBRANE PROTEIN 246"/>
    <property type="match status" value="1"/>
</dbReference>
<dbReference type="GO" id="GO:0006506">
    <property type="term" value="P:GPI anchor biosynthetic process"/>
    <property type="evidence" value="ECO:0007669"/>
    <property type="project" value="InterPro"/>
</dbReference>
<proteinExistence type="predicted"/>
<keyword evidence="1" id="KW-1133">Transmembrane helix</keyword>
<evidence type="ECO:0000313" key="2">
    <source>
        <dbReference type="EMBL" id="KEQ90491.1"/>
    </source>
</evidence>